<accession>A0A8S1B3X0</accession>
<evidence type="ECO:0000313" key="2">
    <source>
        <dbReference type="EMBL" id="CAB3254210.1"/>
    </source>
</evidence>
<sequence length="69" mass="7047">MSSAAGGAEGAAAARARSCACTASHASERGEPRAPSLRLDERPRGEPRVTPGDSGIPTPPVSSWNIVFD</sequence>
<evidence type="ECO:0000256" key="1">
    <source>
        <dbReference type="SAM" id="MobiDB-lite"/>
    </source>
</evidence>
<feature type="compositionally biased region" description="Basic and acidic residues" evidence="1">
    <location>
        <begin position="26"/>
        <end position="47"/>
    </location>
</feature>
<organism evidence="2 3">
    <name type="scientific">Arctia plantaginis</name>
    <name type="common">Wood tiger moth</name>
    <name type="synonym">Phalaena plantaginis</name>
    <dbReference type="NCBI Taxonomy" id="874455"/>
    <lineage>
        <taxon>Eukaryota</taxon>
        <taxon>Metazoa</taxon>
        <taxon>Ecdysozoa</taxon>
        <taxon>Arthropoda</taxon>
        <taxon>Hexapoda</taxon>
        <taxon>Insecta</taxon>
        <taxon>Pterygota</taxon>
        <taxon>Neoptera</taxon>
        <taxon>Endopterygota</taxon>
        <taxon>Lepidoptera</taxon>
        <taxon>Glossata</taxon>
        <taxon>Ditrysia</taxon>
        <taxon>Noctuoidea</taxon>
        <taxon>Erebidae</taxon>
        <taxon>Arctiinae</taxon>
        <taxon>Arctia</taxon>
    </lineage>
</organism>
<gene>
    <name evidence="2" type="ORF">APLA_LOCUS14433</name>
</gene>
<feature type="region of interest" description="Disordered" evidence="1">
    <location>
        <begin position="1"/>
        <end position="69"/>
    </location>
</feature>
<comment type="caution">
    <text evidence="2">The sequence shown here is derived from an EMBL/GenBank/DDBJ whole genome shotgun (WGS) entry which is preliminary data.</text>
</comment>
<name>A0A8S1B3X0_ARCPL</name>
<dbReference type="EMBL" id="CADEBC010000562">
    <property type="protein sequence ID" value="CAB3254210.1"/>
    <property type="molecule type" value="Genomic_DNA"/>
</dbReference>
<proteinExistence type="predicted"/>
<dbReference type="AlphaFoldDB" id="A0A8S1B3X0"/>
<evidence type="ECO:0000313" key="3">
    <source>
        <dbReference type="Proteomes" id="UP000494106"/>
    </source>
</evidence>
<dbReference type="Proteomes" id="UP000494106">
    <property type="component" value="Unassembled WGS sequence"/>
</dbReference>
<feature type="compositionally biased region" description="Low complexity" evidence="1">
    <location>
        <begin position="1"/>
        <end position="25"/>
    </location>
</feature>
<protein>
    <submittedName>
        <fullName evidence="2">Uncharacterized protein</fullName>
    </submittedName>
</protein>
<keyword evidence="3" id="KW-1185">Reference proteome</keyword>
<reference evidence="2 3" key="1">
    <citation type="submission" date="2020-04" db="EMBL/GenBank/DDBJ databases">
        <authorList>
            <person name="Wallbank WR R."/>
            <person name="Pardo Diaz C."/>
            <person name="Kozak K."/>
            <person name="Martin S."/>
            <person name="Jiggins C."/>
            <person name="Moest M."/>
            <person name="Warren A I."/>
            <person name="Byers J.R.P. K."/>
            <person name="Montejo-Kovacevich G."/>
            <person name="Yen C E."/>
        </authorList>
    </citation>
    <scope>NUCLEOTIDE SEQUENCE [LARGE SCALE GENOMIC DNA]</scope>
</reference>